<sequence length="131" mass="15497">MNKKGKETRPIPLKRETLKPDQLQEGYVFDVPREGVHVHSFICQHCGLHFLVFSWQFDRHRVENTYCPECGKRGAFMHYRRVLSENPQFSILSNAEIFRYVPFHESNLINDSVKRMPDGSFKKLEINIDDE</sequence>
<reference evidence="1 2" key="1">
    <citation type="journal article" date="2016" name="ISME J.">
        <title>Chasing the elusive Euryarchaeota class WSA2: genomes reveal a uniquely fastidious methyl-reducing methanogen.</title>
        <authorList>
            <person name="Nobu M.K."/>
            <person name="Narihiro T."/>
            <person name="Kuroda K."/>
            <person name="Mei R."/>
            <person name="Liu W.T."/>
        </authorList>
    </citation>
    <scope>NUCLEOTIDE SEQUENCE [LARGE SCALE GENOMIC DNA]</scope>
    <source>
        <strain evidence="1">U1lsi0528_Bin089</strain>
    </source>
</reference>
<organism evidence="1 2">
    <name type="scientific">Candidatus Methanofastidiosum methylothiophilum</name>
    <dbReference type="NCBI Taxonomy" id="1705564"/>
    <lineage>
        <taxon>Archaea</taxon>
        <taxon>Methanobacteriati</taxon>
        <taxon>Methanobacteriota</taxon>
        <taxon>Stenosarchaea group</taxon>
        <taxon>Candidatus Methanofastidiosia</taxon>
        <taxon>Candidatus Methanofastidiosales</taxon>
        <taxon>Candidatus Methanofastidiosaceae</taxon>
        <taxon>Candidatus Methanofastidiosum</taxon>
    </lineage>
</organism>
<evidence type="ECO:0000313" key="1">
    <source>
        <dbReference type="EMBL" id="KYC46400.1"/>
    </source>
</evidence>
<protein>
    <submittedName>
        <fullName evidence="1">Uncharacterized protein</fullName>
    </submittedName>
</protein>
<gene>
    <name evidence="1" type="ORF">AMQ74_01846</name>
</gene>
<dbReference type="AlphaFoldDB" id="A0A150IN17"/>
<dbReference type="Proteomes" id="UP000075578">
    <property type="component" value="Unassembled WGS sequence"/>
</dbReference>
<accession>A0A150IN17</accession>
<comment type="caution">
    <text evidence="1">The sequence shown here is derived from an EMBL/GenBank/DDBJ whole genome shotgun (WGS) entry which is preliminary data.</text>
</comment>
<dbReference type="EMBL" id="LNGD01000216">
    <property type="protein sequence ID" value="KYC46400.1"/>
    <property type="molecule type" value="Genomic_DNA"/>
</dbReference>
<evidence type="ECO:0000313" key="2">
    <source>
        <dbReference type="Proteomes" id="UP000075578"/>
    </source>
</evidence>
<name>A0A150IN17_9EURY</name>
<proteinExistence type="predicted"/>